<feature type="compositionally biased region" description="Basic residues" evidence="1">
    <location>
        <begin position="28"/>
        <end position="40"/>
    </location>
</feature>
<dbReference type="AlphaFoldDB" id="A0A6C0C2R6"/>
<protein>
    <submittedName>
        <fullName evidence="2">Uncharacterized protein</fullName>
    </submittedName>
</protein>
<evidence type="ECO:0000256" key="1">
    <source>
        <dbReference type="SAM" id="MobiDB-lite"/>
    </source>
</evidence>
<proteinExistence type="predicted"/>
<sequence>MTDVKEYSIIALDRKREANRQKACNVRGHGKPTKSHLLKS</sequence>
<dbReference type="EMBL" id="MN739309">
    <property type="protein sequence ID" value="QHS97948.1"/>
    <property type="molecule type" value="Genomic_DNA"/>
</dbReference>
<reference evidence="2" key="1">
    <citation type="journal article" date="2020" name="Nature">
        <title>Giant virus diversity and host interactions through global metagenomics.</title>
        <authorList>
            <person name="Schulz F."/>
            <person name="Roux S."/>
            <person name="Paez-Espino D."/>
            <person name="Jungbluth S."/>
            <person name="Walsh D.A."/>
            <person name="Denef V.J."/>
            <person name="McMahon K.D."/>
            <person name="Konstantinidis K.T."/>
            <person name="Eloe-Fadrosh E.A."/>
            <person name="Kyrpides N.C."/>
            <person name="Woyke T."/>
        </authorList>
    </citation>
    <scope>NUCLEOTIDE SEQUENCE</scope>
    <source>
        <strain evidence="2">GVMAG-M-3300020182-33</strain>
    </source>
</reference>
<organism evidence="2">
    <name type="scientific">viral metagenome</name>
    <dbReference type="NCBI Taxonomy" id="1070528"/>
    <lineage>
        <taxon>unclassified sequences</taxon>
        <taxon>metagenomes</taxon>
        <taxon>organismal metagenomes</taxon>
    </lineage>
</organism>
<name>A0A6C0C2R6_9ZZZZ</name>
<evidence type="ECO:0000313" key="2">
    <source>
        <dbReference type="EMBL" id="QHS97948.1"/>
    </source>
</evidence>
<feature type="region of interest" description="Disordered" evidence="1">
    <location>
        <begin position="20"/>
        <end position="40"/>
    </location>
</feature>
<accession>A0A6C0C2R6</accession>